<feature type="binding site" evidence="6">
    <location>
        <position position="300"/>
    </location>
    <ligand>
        <name>[4Fe-4S] cluster</name>
        <dbReference type="ChEBI" id="CHEBI:49883"/>
    </ligand>
</feature>
<comment type="pathway">
    <text evidence="6">Amino-acid biosynthesis; L-leucine biosynthesis; L-leucine from 3-methyl-2-oxobutanoate: step 2/4.</text>
</comment>
<comment type="function">
    <text evidence="6">Catalyzes the isomerization between 2-isopropylmalate and 3-isopropylmalate, via the formation of 2-isopropylmaleate.</text>
</comment>
<dbReference type="PROSITE" id="PS00450">
    <property type="entry name" value="ACONITASE_1"/>
    <property type="match status" value="1"/>
</dbReference>
<dbReference type="InterPro" id="IPR018136">
    <property type="entry name" value="Aconitase_4Fe-4S_BS"/>
</dbReference>
<dbReference type="eggNOG" id="COG0065">
    <property type="taxonomic scope" value="Bacteria"/>
</dbReference>
<dbReference type="RefSeq" id="WP_012064548.1">
    <property type="nucleotide sequence ID" value="NC_009633.1"/>
</dbReference>
<dbReference type="OrthoDB" id="9802769at2"/>
<dbReference type="InterPro" id="IPR001030">
    <property type="entry name" value="Acoase/IPM_deHydtase_lsu_aba"/>
</dbReference>
<dbReference type="CDD" id="cd01583">
    <property type="entry name" value="IPMI"/>
    <property type="match status" value="1"/>
</dbReference>
<dbReference type="InterPro" id="IPR011823">
    <property type="entry name" value="IsopropMal_deHydtase_lsu_bac"/>
</dbReference>
<dbReference type="GO" id="GO:0051539">
    <property type="term" value="F:4 iron, 4 sulfur cluster binding"/>
    <property type="evidence" value="ECO:0007669"/>
    <property type="project" value="UniProtKB-KW"/>
</dbReference>
<dbReference type="KEGG" id="amt:Amet_3457"/>
<evidence type="ECO:0000259" key="7">
    <source>
        <dbReference type="Pfam" id="PF00330"/>
    </source>
</evidence>
<keyword evidence="2 6" id="KW-0479">Metal-binding</keyword>
<reference evidence="9" key="1">
    <citation type="journal article" date="2016" name="Genome Announc.">
        <title>Complete genome sequence of Alkaliphilus metalliredigens strain QYMF, an alkaliphilic and metal-reducing bacterium isolated from borax-contaminated leachate ponds.</title>
        <authorList>
            <person name="Hwang C."/>
            <person name="Copeland A."/>
            <person name="Lucas S."/>
            <person name="Lapidus A."/>
            <person name="Barry K."/>
            <person name="Detter J.C."/>
            <person name="Glavina Del Rio T."/>
            <person name="Hammon N."/>
            <person name="Israni S."/>
            <person name="Dalin E."/>
            <person name="Tice H."/>
            <person name="Pitluck S."/>
            <person name="Chertkov O."/>
            <person name="Brettin T."/>
            <person name="Bruce D."/>
            <person name="Han C."/>
            <person name="Schmutz J."/>
            <person name="Larimer F."/>
            <person name="Land M.L."/>
            <person name="Hauser L."/>
            <person name="Kyrpides N."/>
            <person name="Mikhailova N."/>
            <person name="Ye Q."/>
            <person name="Zhou J."/>
            <person name="Richardson P."/>
            <person name="Fields M.W."/>
        </authorList>
    </citation>
    <scope>NUCLEOTIDE SEQUENCE [LARGE SCALE GENOMIC DNA]</scope>
    <source>
        <strain evidence="9">QYMF</strain>
    </source>
</reference>
<dbReference type="InterPro" id="IPR006251">
    <property type="entry name" value="Homoacnase/IPMdehydase_lsu"/>
</dbReference>
<keyword evidence="6" id="KW-0432">Leucine biosynthesis</keyword>
<dbReference type="NCBIfam" id="TIGR01343">
    <property type="entry name" value="hacA_fam"/>
    <property type="match status" value="1"/>
</dbReference>
<dbReference type="InterPro" id="IPR015931">
    <property type="entry name" value="Acnase/IPM_dHydase_lsu_aba_1/3"/>
</dbReference>
<dbReference type="GO" id="GO:0046872">
    <property type="term" value="F:metal ion binding"/>
    <property type="evidence" value="ECO:0007669"/>
    <property type="project" value="UniProtKB-KW"/>
</dbReference>
<comment type="catalytic activity">
    <reaction evidence="6">
        <text>(2R,3S)-3-isopropylmalate = (2S)-2-isopropylmalate</text>
        <dbReference type="Rhea" id="RHEA:32287"/>
        <dbReference type="ChEBI" id="CHEBI:1178"/>
        <dbReference type="ChEBI" id="CHEBI:35121"/>
        <dbReference type="EC" id="4.2.1.33"/>
    </reaction>
</comment>
<keyword evidence="6" id="KW-0028">Amino-acid biosynthesis</keyword>
<dbReference type="GO" id="GO:0009098">
    <property type="term" value="P:L-leucine biosynthetic process"/>
    <property type="evidence" value="ECO:0007669"/>
    <property type="project" value="UniProtKB-UniRule"/>
</dbReference>
<dbReference type="NCBIfam" id="TIGR02083">
    <property type="entry name" value="LEU2"/>
    <property type="match status" value="1"/>
</dbReference>
<protein>
    <recommendedName>
        <fullName evidence="6">3-isopropylmalate dehydratase large subunit</fullName>
        <ecNumber evidence="6">4.2.1.33</ecNumber>
    </recommendedName>
    <alternativeName>
        <fullName evidence="6">Alpha-IPM isomerase</fullName>
        <shortName evidence="6">IPMI</shortName>
    </alternativeName>
    <alternativeName>
        <fullName evidence="6">Isopropylmalate isomerase</fullName>
    </alternativeName>
</protein>
<feature type="domain" description="Aconitase/3-isopropylmalate dehydratase large subunit alpha/beta/alpha" evidence="7">
    <location>
        <begin position="287"/>
        <end position="411"/>
    </location>
</feature>
<feature type="binding site" evidence="6">
    <location>
        <position position="360"/>
    </location>
    <ligand>
        <name>[4Fe-4S] cluster</name>
        <dbReference type="ChEBI" id="CHEBI:49883"/>
    </ligand>
</feature>
<dbReference type="PANTHER" id="PTHR43822:SF16">
    <property type="entry name" value="3-ISOPROPYLMALATE DEHYDRATASE LARGE SUBUNIT 2"/>
    <property type="match status" value="1"/>
</dbReference>
<evidence type="ECO:0000313" key="8">
    <source>
        <dbReference type="EMBL" id="ABR49585.1"/>
    </source>
</evidence>
<organism evidence="8 9">
    <name type="scientific">Alkaliphilus metalliredigens (strain QYMF)</name>
    <dbReference type="NCBI Taxonomy" id="293826"/>
    <lineage>
        <taxon>Bacteria</taxon>
        <taxon>Bacillati</taxon>
        <taxon>Bacillota</taxon>
        <taxon>Clostridia</taxon>
        <taxon>Peptostreptococcales</taxon>
        <taxon>Natronincolaceae</taxon>
        <taxon>Alkaliphilus</taxon>
    </lineage>
</organism>
<dbReference type="STRING" id="293826.Amet_3457"/>
<dbReference type="HAMAP" id="MF_01027">
    <property type="entry name" value="LeuC_type2"/>
    <property type="match status" value="1"/>
</dbReference>
<feature type="binding site" evidence="6">
    <location>
        <position position="363"/>
    </location>
    <ligand>
        <name>[4Fe-4S] cluster</name>
        <dbReference type="ChEBI" id="CHEBI:49883"/>
    </ligand>
</feature>
<dbReference type="GO" id="GO:0003861">
    <property type="term" value="F:3-isopropylmalate dehydratase activity"/>
    <property type="evidence" value="ECO:0007669"/>
    <property type="project" value="UniProtKB-UniRule"/>
</dbReference>
<dbReference type="Gene3D" id="3.30.499.10">
    <property type="entry name" value="Aconitase, domain 3"/>
    <property type="match status" value="2"/>
</dbReference>
<evidence type="ECO:0000256" key="5">
    <source>
        <dbReference type="ARBA" id="ARBA00023239"/>
    </source>
</evidence>
<keyword evidence="4 6" id="KW-0411">Iron-sulfur</keyword>
<feature type="domain" description="Aconitase/3-isopropylmalate dehydratase large subunit alpha/beta/alpha" evidence="7">
    <location>
        <begin position="8"/>
        <end position="286"/>
    </location>
</feature>
<evidence type="ECO:0000256" key="3">
    <source>
        <dbReference type="ARBA" id="ARBA00023004"/>
    </source>
</evidence>
<dbReference type="PRINTS" id="PR00415">
    <property type="entry name" value="ACONITASE"/>
</dbReference>
<dbReference type="InterPro" id="IPR050067">
    <property type="entry name" value="IPM_dehydratase_rel_enz"/>
</dbReference>
<dbReference type="UniPathway" id="UPA00048">
    <property type="reaction ID" value="UER00071"/>
</dbReference>
<sequence length="420" mass="45467">MGMTMTQKILAAHAGLDTVEVGQLIQVDLDLVLGNDITTPVAMEEFYKIGVNQVFDKKKIAIVPDHFTPNKDIKTAENCKLIREFVDEMEIENYFEIGQMGIEHALIPEKGLVVPGDVGIGADSHTCTYGALGAFSTGIGSTDMAAGMAMGKCWFKVPGALKFILKGKPQEWVSGKDIILHIIGTIGVDGALYKSMEFVGEGIKHLTMDDRFTMANMAIEAGGKNGIFPVDELTLEYVRVHSKRPYTVYRADEDAVYEETYEIDLSRLLPTVAFPHIPDNIRTIDEVGDVKIDQVVIGSCTNGRIQDLRMAAKVMEGKQVAKGVRVIVFPATQKIYLDAMKEGLLETFIKAGAVVSTPTCGPCLGGHMGVLAKGERAIATTNRNFVGRMGHPESEVYLASPAVAAASAITGKITNPKDIV</sequence>
<dbReference type="InterPro" id="IPR036008">
    <property type="entry name" value="Aconitase_4Fe-4S_dom"/>
</dbReference>
<keyword evidence="1 6" id="KW-0004">4Fe-4S</keyword>
<dbReference type="InterPro" id="IPR033941">
    <property type="entry name" value="IPMI_cat"/>
</dbReference>
<dbReference type="AlphaFoldDB" id="A6TTR7"/>
<gene>
    <name evidence="6" type="primary">leuC</name>
    <name evidence="8" type="ordered locus">Amet_3457</name>
</gene>
<dbReference type="Proteomes" id="UP000001572">
    <property type="component" value="Chromosome"/>
</dbReference>
<dbReference type="PROSITE" id="PS01244">
    <property type="entry name" value="ACONITASE_2"/>
    <property type="match status" value="1"/>
</dbReference>
<name>A6TTR7_ALKMQ</name>
<evidence type="ECO:0000256" key="6">
    <source>
        <dbReference type="HAMAP-Rule" id="MF_01027"/>
    </source>
</evidence>
<evidence type="ECO:0000313" key="9">
    <source>
        <dbReference type="Proteomes" id="UP000001572"/>
    </source>
</evidence>
<comment type="subunit">
    <text evidence="6">Heterodimer of LeuC and LeuD.</text>
</comment>
<dbReference type="InterPro" id="IPR011826">
    <property type="entry name" value="HAcnase/IPMdehydase_lsu_prok"/>
</dbReference>
<dbReference type="PANTHER" id="PTHR43822">
    <property type="entry name" value="HOMOACONITASE, MITOCHONDRIAL-RELATED"/>
    <property type="match status" value="1"/>
</dbReference>
<dbReference type="EC" id="4.2.1.33" evidence="6"/>
<dbReference type="Pfam" id="PF00330">
    <property type="entry name" value="Aconitase"/>
    <property type="match status" value="2"/>
</dbReference>
<dbReference type="SUPFAM" id="SSF53732">
    <property type="entry name" value="Aconitase iron-sulfur domain"/>
    <property type="match status" value="1"/>
</dbReference>
<keyword evidence="9" id="KW-1185">Reference proteome</keyword>
<evidence type="ECO:0000256" key="2">
    <source>
        <dbReference type="ARBA" id="ARBA00022723"/>
    </source>
</evidence>
<dbReference type="NCBIfam" id="NF001614">
    <property type="entry name" value="PRK00402.1"/>
    <property type="match status" value="1"/>
</dbReference>
<keyword evidence="5 6" id="KW-0456">Lyase</keyword>
<keyword evidence="3 6" id="KW-0408">Iron</keyword>
<comment type="cofactor">
    <cofactor evidence="6">
        <name>[4Fe-4S] cluster</name>
        <dbReference type="ChEBI" id="CHEBI:49883"/>
    </cofactor>
    <text evidence="6">Binds 1 [4Fe-4S] cluster per subunit.</text>
</comment>
<evidence type="ECO:0000256" key="1">
    <source>
        <dbReference type="ARBA" id="ARBA00022485"/>
    </source>
</evidence>
<dbReference type="HOGENOM" id="CLU_006714_3_4_9"/>
<evidence type="ECO:0000256" key="4">
    <source>
        <dbReference type="ARBA" id="ARBA00023014"/>
    </source>
</evidence>
<comment type="similarity">
    <text evidence="6">Belongs to the aconitase/IPM isomerase family. LeuC type 2 subfamily.</text>
</comment>
<dbReference type="NCBIfam" id="TIGR02086">
    <property type="entry name" value="IPMI_arch"/>
    <property type="match status" value="1"/>
</dbReference>
<accession>A6TTR7</accession>
<keyword evidence="6" id="KW-0100">Branched-chain amino acid biosynthesis</keyword>
<proteinExistence type="inferred from homology"/>
<dbReference type="EMBL" id="CP000724">
    <property type="protein sequence ID" value="ABR49585.1"/>
    <property type="molecule type" value="Genomic_DNA"/>
</dbReference>